<keyword evidence="2" id="KW-1185">Reference proteome</keyword>
<dbReference type="Proteomes" id="UP000237246">
    <property type="component" value="Unassembled WGS sequence"/>
</dbReference>
<sequence>MMMIQIRTKSDIKSVASFPK</sequence>
<evidence type="ECO:0000313" key="1">
    <source>
        <dbReference type="EMBL" id="POI26724.1"/>
    </source>
</evidence>
<comment type="caution">
    <text evidence="1">The sequence shown here is derived from an EMBL/GenBank/DDBJ whole genome shotgun (WGS) entry which is preliminary data.</text>
</comment>
<gene>
    <name evidence="1" type="ORF">CIB84_009526</name>
</gene>
<accession>A0A2P4SRI8</accession>
<dbReference type="EMBL" id="PPHD01027307">
    <property type="protein sequence ID" value="POI26724.1"/>
    <property type="molecule type" value="Genomic_DNA"/>
</dbReference>
<evidence type="ECO:0000313" key="2">
    <source>
        <dbReference type="Proteomes" id="UP000237246"/>
    </source>
</evidence>
<reference evidence="1 2" key="1">
    <citation type="submission" date="2018-01" db="EMBL/GenBank/DDBJ databases">
        <title>Comparison of the Chinese Bamboo Partridge and Red Junglefowl genome sequences highlights the importance of demography in genome evolution.</title>
        <authorList>
            <person name="Tiley G.P."/>
            <person name="Kimball R.T."/>
            <person name="Braun E.L."/>
            <person name="Burleigh J.G."/>
        </authorList>
    </citation>
    <scope>NUCLEOTIDE SEQUENCE [LARGE SCALE GENOMIC DNA]</scope>
    <source>
        <strain evidence="1">RTK389</strain>
        <tissue evidence="1">Blood</tissue>
    </source>
</reference>
<dbReference type="AlphaFoldDB" id="A0A2P4SRI8"/>
<name>A0A2P4SRI8_BAMTH</name>
<organism evidence="1 2">
    <name type="scientific">Bambusicola thoracicus</name>
    <name type="common">Chinese bamboo-partridge</name>
    <name type="synonym">Perdix thoracica</name>
    <dbReference type="NCBI Taxonomy" id="9083"/>
    <lineage>
        <taxon>Eukaryota</taxon>
        <taxon>Metazoa</taxon>
        <taxon>Chordata</taxon>
        <taxon>Craniata</taxon>
        <taxon>Vertebrata</taxon>
        <taxon>Euteleostomi</taxon>
        <taxon>Archelosauria</taxon>
        <taxon>Archosauria</taxon>
        <taxon>Dinosauria</taxon>
        <taxon>Saurischia</taxon>
        <taxon>Theropoda</taxon>
        <taxon>Coelurosauria</taxon>
        <taxon>Aves</taxon>
        <taxon>Neognathae</taxon>
        <taxon>Galloanserae</taxon>
        <taxon>Galliformes</taxon>
        <taxon>Phasianidae</taxon>
        <taxon>Perdicinae</taxon>
        <taxon>Bambusicola</taxon>
    </lineage>
</organism>
<proteinExistence type="predicted"/>
<protein>
    <submittedName>
        <fullName evidence="1">Uncharacterized protein</fullName>
    </submittedName>
</protein>